<evidence type="ECO:0000256" key="5">
    <source>
        <dbReference type="SAM" id="MobiDB-lite"/>
    </source>
</evidence>
<dbReference type="CDD" id="cd17323">
    <property type="entry name" value="MFS_Tpo1_MDR_like"/>
    <property type="match status" value="1"/>
</dbReference>
<dbReference type="Pfam" id="PF07690">
    <property type="entry name" value="MFS_1"/>
    <property type="match status" value="1"/>
</dbReference>
<comment type="subcellular location">
    <subcellularLocation>
        <location evidence="1">Membrane</location>
        <topology evidence="1">Multi-pass membrane protein</topology>
    </subcellularLocation>
</comment>
<name>A0A066VT83_TILAU</name>
<feature type="transmembrane region" description="Helical" evidence="6">
    <location>
        <begin position="455"/>
        <end position="481"/>
    </location>
</feature>
<feature type="transmembrane region" description="Helical" evidence="6">
    <location>
        <begin position="279"/>
        <end position="306"/>
    </location>
</feature>
<feature type="transmembrane region" description="Helical" evidence="6">
    <location>
        <begin position="117"/>
        <end position="138"/>
    </location>
</feature>
<feature type="transmembrane region" description="Helical" evidence="6">
    <location>
        <begin position="90"/>
        <end position="110"/>
    </location>
</feature>
<accession>A0A066VT83</accession>
<dbReference type="OrthoDB" id="6770063at2759"/>
<feature type="transmembrane region" description="Helical" evidence="6">
    <location>
        <begin position="425"/>
        <end position="449"/>
    </location>
</feature>
<dbReference type="InterPro" id="IPR020846">
    <property type="entry name" value="MFS_dom"/>
</dbReference>
<dbReference type="InterPro" id="IPR011701">
    <property type="entry name" value="MFS"/>
</dbReference>
<evidence type="ECO:0000256" key="6">
    <source>
        <dbReference type="SAM" id="Phobius"/>
    </source>
</evidence>
<dbReference type="PANTHER" id="PTHR23502">
    <property type="entry name" value="MAJOR FACILITATOR SUPERFAMILY"/>
    <property type="match status" value="1"/>
</dbReference>
<dbReference type="RefSeq" id="XP_013241841.1">
    <property type="nucleotide sequence ID" value="XM_013386387.1"/>
</dbReference>
<dbReference type="GeneID" id="25262577"/>
<organism evidence="8 9">
    <name type="scientific">Tilletiaria anomala (strain ATCC 24038 / CBS 436.72 / UBC 951)</name>
    <dbReference type="NCBI Taxonomy" id="1037660"/>
    <lineage>
        <taxon>Eukaryota</taxon>
        <taxon>Fungi</taxon>
        <taxon>Dikarya</taxon>
        <taxon>Basidiomycota</taxon>
        <taxon>Ustilaginomycotina</taxon>
        <taxon>Exobasidiomycetes</taxon>
        <taxon>Georgefischeriales</taxon>
        <taxon>Tilletiariaceae</taxon>
        <taxon>Tilletiaria</taxon>
    </lineage>
</organism>
<feature type="transmembrane region" description="Helical" evidence="6">
    <location>
        <begin position="144"/>
        <end position="167"/>
    </location>
</feature>
<dbReference type="FunCoup" id="A0A066VT83">
    <property type="interactions" value="6"/>
</dbReference>
<keyword evidence="9" id="KW-1185">Reference proteome</keyword>
<dbReference type="FunFam" id="1.20.1250.20:FF:000011">
    <property type="entry name" value="MFS multidrug transporter, putative"/>
    <property type="match status" value="1"/>
</dbReference>
<dbReference type="GO" id="GO:0022857">
    <property type="term" value="F:transmembrane transporter activity"/>
    <property type="evidence" value="ECO:0007669"/>
    <property type="project" value="InterPro"/>
</dbReference>
<feature type="domain" description="Major facilitator superfamily (MFS) profile" evidence="7">
    <location>
        <begin position="51"/>
        <end position="485"/>
    </location>
</feature>
<feature type="transmembrane region" description="Helical" evidence="6">
    <location>
        <begin position="179"/>
        <end position="198"/>
    </location>
</feature>
<evidence type="ECO:0000313" key="9">
    <source>
        <dbReference type="Proteomes" id="UP000027361"/>
    </source>
</evidence>
<sequence>MDPVAPWHGTAVPSSGKESQDSEGDPNLVTWDSPTSQENPRNWSRKRKRAVVTVVSCYTLLSPLSSSMIAPALPLLSEQFTVTNSAKQSMMLSVFVLAYAIGPLFLAPLSEMFGRRIVLQCSNGVFLIFSLVCGFAQSSEQLTAFRFFCGLGGSAPLAVGGGTISDLFTPDERGTAMSVYSLAPLLGPCIGPIVGGWIVQGLHTDNRWRWIFWAVTMFGFCIASIGMVILPETYQPRILELKCNRLKKETGNLKLHTIFQLQNNEDWKARFKRNLIRPFVFLATEQVVQLLAIYGSMVYGCMYLILTTFSEVFVLRYHESVGISSLNYFSLAVGFSLGGQIGGRLVDRIYRYFKEQNDGVGQPEFKLPLMMATSCILPVGILLYGWSAEYAVHWIVPNIGSALFGFGLMGVFLSIQNYLVDQYSLYAASALSAAAFLRSLAGFGFPLFAPAMYKALGYGIGNTILAAVTIVIGIPAPFLLWKFGPWLRARSNYSPGGKGR</sequence>
<feature type="transmembrane region" description="Helical" evidence="6">
    <location>
        <begin position="392"/>
        <end position="413"/>
    </location>
</feature>
<evidence type="ECO:0000256" key="4">
    <source>
        <dbReference type="ARBA" id="ARBA00023136"/>
    </source>
</evidence>
<feature type="region of interest" description="Disordered" evidence="5">
    <location>
        <begin position="1"/>
        <end position="44"/>
    </location>
</feature>
<dbReference type="PROSITE" id="PS50850">
    <property type="entry name" value="MFS"/>
    <property type="match status" value="1"/>
</dbReference>
<dbReference type="PROSITE" id="PS00216">
    <property type="entry name" value="SUGAR_TRANSPORT_1"/>
    <property type="match status" value="1"/>
</dbReference>
<feature type="transmembrane region" description="Helical" evidence="6">
    <location>
        <begin position="50"/>
        <end position="70"/>
    </location>
</feature>
<dbReference type="GO" id="GO:0042908">
    <property type="term" value="P:xenobiotic transport"/>
    <property type="evidence" value="ECO:0007669"/>
    <property type="project" value="UniProtKB-ARBA"/>
</dbReference>
<keyword evidence="4 6" id="KW-0472">Membrane</keyword>
<proteinExistence type="predicted"/>
<comment type="caution">
    <text evidence="8">The sequence shown here is derived from an EMBL/GenBank/DDBJ whole genome shotgun (WGS) entry which is preliminary data.</text>
</comment>
<evidence type="ECO:0000256" key="3">
    <source>
        <dbReference type="ARBA" id="ARBA00022989"/>
    </source>
</evidence>
<feature type="transmembrane region" description="Helical" evidence="6">
    <location>
        <begin position="326"/>
        <end position="346"/>
    </location>
</feature>
<dbReference type="InterPro" id="IPR036259">
    <property type="entry name" value="MFS_trans_sf"/>
</dbReference>
<dbReference type="InterPro" id="IPR005829">
    <property type="entry name" value="Sugar_transporter_CS"/>
</dbReference>
<dbReference type="Gene3D" id="1.20.1250.20">
    <property type="entry name" value="MFS general substrate transporter like domains"/>
    <property type="match status" value="1"/>
</dbReference>
<keyword evidence="2 6" id="KW-0812">Transmembrane</keyword>
<dbReference type="GO" id="GO:0140115">
    <property type="term" value="P:export across plasma membrane"/>
    <property type="evidence" value="ECO:0007669"/>
    <property type="project" value="UniProtKB-ARBA"/>
</dbReference>
<gene>
    <name evidence="8" type="ORF">K437DRAFT_226581</name>
</gene>
<keyword evidence="3 6" id="KW-1133">Transmembrane helix</keyword>
<dbReference type="SUPFAM" id="SSF103473">
    <property type="entry name" value="MFS general substrate transporter"/>
    <property type="match status" value="1"/>
</dbReference>
<evidence type="ECO:0000256" key="1">
    <source>
        <dbReference type="ARBA" id="ARBA00004141"/>
    </source>
</evidence>
<dbReference type="OMA" id="YIYGIMY"/>
<dbReference type="EMBL" id="JMSN01000076">
    <property type="protein sequence ID" value="KDN41785.1"/>
    <property type="molecule type" value="Genomic_DNA"/>
</dbReference>
<reference evidence="8 9" key="1">
    <citation type="submission" date="2014-05" db="EMBL/GenBank/DDBJ databases">
        <title>Draft genome sequence of a rare smut relative, Tilletiaria anomala UBC 951.</title>
        <authorList>
            <consortium name="DOE Joint Genome Institute"/>
            <person name="Toome M."/>
            <person name="Kuo A."/>
            <person name="Henrissat B."/>
            <person name="Lipzen A."/>
            <person name="Tritt A."/>
            <person name="Yoshinaga Y."/>
            <person name="Zane M."/>
            <person name="Barry K."/>
            <person name="Grigoriev I.V."/>
            <person name="Spatafora J.W."/>
            <person name="Aimea M.C."/>
        </authorList>
    </citation>
    <scope>NUCLEOTIDE SEQUENCE [LARGE SCALE GENOMIC DNA]</scope>
    <source>
        <strain evidence="8 9">UBC 951</strain>
    </source>
</reference>
<dbReference type="AlphaFoldDB" id="A0A066VT83"/>
<feature type="compositionally biased region" description="Polar residues" evidence="5">
    <location>
        <begin position="30"/>
        <end position="42"/>
    </location>
</feature>
<protein>
    <submittedName>
        <fullName evidence="8">MFS general substrate transporter</fullName>
    </submittedName>
</protein>
<dbReference type="STRING" id="1037660.A0A066VT83"/>
<evidence type="ECO:0000259" key="7">
    <source>
        <dbReference type="PROSITE" id="PS50850"/>
    </source>
</evidence>
<dbReference type="PANTHER" id="PTHR23502:SF60">
    <property type="entry name" value="MAJOR FACILITATOR SUPERFAMILY (MFS) PROFILE DOMAIN-CONTAINING PROTEIN-RELATED"/>
    <property type="match status" value="1"/>
</dbReference>
<dbReference type="HOGENOM" id="CLU_008455_1_3_1"/>
<dbReference type="InParanoid" id="A0A066VT83"/>
<feature type="transmembrane region" description="Helical" evidence="6">
    <location>
        <begin position="210"/>
        <end position="230"/>
    </location>
</feature>
<evidence type="ECO:0000313" key="8">
    <source>
        <dbReference type="EMBL" id="KDN41785.1"/>
    </source>
</evidence>
<dbReference type="GO" id="GO:0005886">
    <property type="term" value="C:plasma membrane"/>
    <property type="evidence" value="ECO:0007669"/>
    <property type="project" value="TreeGrafter"/>
</dbReference>
<dbReference type="Proteomes" id="UP000027361">
    <property type="component" value="Unassembled WGS sequence"/>
</dbReference>
<evidence type="ECO:0000256" key="2">
    <source>
        <dbReference type="ARBA" id="ARBA00022692"/>
    </source>
</evidence>
<feature type="transmembrane region" description="Helical" evidence="6">
    <location>
        <begin position="367"/>
        <end position="386"/>
    </location>
</feature>